<reference evidence="1" key="2">
    <citation type="journal article" date="2019" name="IMA Fungus">
        <title>Genome sequencing and comparison of five Tilletia species to identify candidate genes for the detection of regulated species infecting wheat.</title>
        <authorList>
            <person name="Nguyen H.D.T."/>
            <person name="Sultana T."/>
            <person name="Kesanakurti P."/>
            <person name="Hambleton S."/>
        </authorList>
    </citation>
    <scope>NUCLEOTIDE SEQUENCE</scope>
    <source>
        <strain evidence="1">DAOMC 236416</strain>
    </source>
</reference>
<protein>
    <submittedName>
        <fullName evidence="1">Uncharacterized protein</fullName>
    </submittedName>
</protein>
<evidence type="ECO:0000313" key="1">
    <source>
        <dbReference type="EMBL" id="KAE8240618.1"/>
    </source>
</evidence>
<dbReference type="AlphaFoldDB" id="A0A8T8SHS6"/>
<organism evidence="1 2">
    <name type="scientific">Tilletia indica</name>
    <dbReference type="NCBI Taxonomy" id="43049"/>
    <lineage>
        <taxon>Eukaryota</taxon>
        <taxon>Fungi</taxon>
        <taxon>Dikarya</taxon>
        <taxon>Basidiomycota</taxon>
        <taxon>Ustilaginomycotina</taxon>
        <taxon>Exobasidiomycetes</taxon>
        <taxon>Tilletiales</taxon>
        <taxon>Tilletiaceae</taxon>
        <taxon>Tilletia</taxon>
    </lineage>
</organism>
<comment type="caution">
    <text evidence="1">The sequence shown here is derived from an EMBL/GenBank/DDBJ whole genome shotgun (WGS) entry which is preliminary data.</text>
</comment>
<accession>A0A8T8SHS6</accession>
<gene>
    <name evidence="1" type="ORF">A4X13_0g7692</name>
</gene>
<reference evidence="1" key="1">
    <citation type="submission" date="2016-04" db="EMBL/GenBank/DDBJ databases">
        <authorList>
            <person name="Nguyen H.D."/>
            <person name="Samba Siva P."/>
            <person name="Cullis J."/>
            <person name="Levesque C.A."/>
            <person name="Hambleton S."/>
        </authorList>
    </citation>
    <scope>NUCLEOTIDE SEQUENCE</scope>
    <source>
        <strain evidence="1">DAOMC 236416</strain>
    </source>
</reference>
<evidence type="ECO:0000313" key="2">
    <source>
        <dbReference type="Proteomes" id="UP000077521"/>
    </source>
</evidence>
<sequence>MSLLRRRDRSTLKNSGGASRTDHVFGLRVFRSQEWGAAPCATSYILKIKSFERIQRRSTTAKLGSFETLPLSSGHGQGRHGGWRIYPSLTFIGETTGKVVSDDVASAVADLSDIENLQFPEDLLLVAPLRIELPFERFGTFGGLILASTALKRHTHSWFRSLNIKASDEGTLQAELDNHLSAAAELFASIYTAAWVTWRHKEFADHVPVESRSDRSRRIQPTFDLITPTIAQACEALDVLLWRETIPNAQMS</sequence>
<proteinExistence type="predicted"/>
<keyword evidence="2" id="KW-1185">Reference proteome</keyword>
<name>A0A8T8SHS6_9BASI</name>
<dbReference type="EMBL" id="LWDF02001034">
    <property type="protein sequence ID" value="KAE8240618.1"/>
    <property type="molecule type" value="Genomic_DNA"/>
</dbReference>
<dbReference type="Proteomes" id="UP000077521">
    <property type="component" value="Unassembled WGS sequence"/>
</dbReference>